<keyword evidence="4" id="KW-0812">Transmembrane</keyword>
<keyword evidence="3" id="KW-0833">Ubl conjugation pathway</keyword>
<comment type="caution">
    <text evidence="6">The sequence shown here is derived from an EMBL/GenBank/DDBJ whole genome shotgun (WGS) entry which is preliminary data.</text>
</comment>
<dbReference type="CDD" id="cd18322">
    <property type="entry name" value="BTB_POZ_SKP1"/>
    <property type="match status" value="1"/>
</dbReference>
<feature type="domain" description="SKP1 component POZ" evidence="5">
    <location>
        <begin position="8"/>
        <end position="68"/>
    </location>
</feature>
<dbReference type="AlphaFoldDB" id="A0AAD4SSM7"/>
<dbReference type="SUPFAM" id="SSF81382">
    <property type="entry name" value="Skp1 dimerisation domain-like"/>
    <property type="match status" value="1"/>
</dbReference>
<feature type="non-terminal residue" evidence="6">
    <location>
        <position position="169"/>
    </location>
</feature>
<proteinExistence type="inferred from homology"/>
<dbReference type="GO" id="GO:0009867">
    <property type="term" value="P:jasmonic acid mediated signaling pathway"/>
    <property type="evidence" value="ECO:0007669"/>
    <property type="project" value="UniProtKB-ARBA"/>
</dbReference>
<dbReference type="PANTHER" id="PTHR11165">
    <property type="entry name" value="SKP1"/>
    <property type="match status" value="1"/>
</dbReference>
<keyword evidence="4" id="KW-0472">Membrane</keyword>
<gene>
    <name evidence="6" type="ORF">MKW98_030208</name>
</gene>
<feature type="transmembrane region" description="Helical" evidence="4">
    <location>
        <begin position="147"/>
        <end position="168"/>
    </location>
</feature>
<dbReference type="Pfam" id="PF03931">
    <property type="entry name" value="Skp1_POZ"/>
    <property type="match status" value="1"/>
</dbReference>
<keyword evidence="4" id="KW-1133">Transmembrane helix</keyword>
<accession>A0AAD4SSM7</accession>
<evidence type="ECO:0000313" key="7">
    <source>
        <dbReference type="Proteomes" id="UP001202328"/>
    </source>
</evidence>
<dbReference type="SUPFAM" id="SSF54695">
    <property type="entry name" value="POZ domain"/>
    <property type="match status" value="1"/>
</dbReference>
<organism evidence="6 7">
    <name type="scientific">Papaver atlanticum</name>
    <dbReference type="NCBI Taxonomy" id="357466"/>
    <lineage>
        <taxon>Eukaryota</taxon>
        <taxon>Viridiplantae</taxon>
        <taxon>Streptophyta</taxon>
        <taxon>Embryophyta</taxon>
        <taxon>Tracheophyta</taxon>
        <taxon>Spermatophyta</taxon>
        <taxon>Magnoliopsida</taxon>
        <taxon>Ranunculales</taxon>
        <taxon>Papaveraceae</taxon>
        <taxon>Papaveroideae</taxon>
        <taxon>Papaver</taxon>
    </lineage>
</organism>
<evidence type="ECO:0000256" key="3">
    <source>
        <dbReference type="ARBA" id="ARBA00022786"/>
    </source>
</evidence>
<comment type="similarity">
    <text evidence="2">Belongs to the SKP1 family.</text>
</comment>
<evidence type="ECO:0000259" key="5">
    <source>
        <dbReference type="Pfam" id="PF03931"/>
    </source>
</evidence>
<evidence type="ECO:0000256" key="1">
    <source>
        <dbReference type="ARBA" id="ARBA00004906"/>
    </source>
</evidence>
<dbReference type="Proteomes" id="UP001202328">
    <property type="component" value="Unassembled WGS sequence"/>
</dbReference>
<dbReference type="InterPro" id="IPR016073">
    <property type="entry name" value="Skp1_comp_POZ"/>
</dbReference>
<name>A0AAD4SSM7_9MAGN</name>
<dbReference type="EMBL" id="JAJJMB010008884">
    <property type="protein sequence ID" value="KAI3919497.1"/>
    <property type="molecule type" value="Genomic_DNA"/>
</dbReference>
<evidence type="ECO:0000313" key="6">
    <source>
        <dbReference type="EMBL" id="KAI3919497.1"/>
    </source>
</evidence>
<dbReference type="InterPro" id="IPR016897">
    <property type="entry name" value="SKP1"/>
</dbReference>
<evidence type="ECO:0000256" key="2">
    <source>
        <dbReference type="ARBA" id="ARBA00009993"/>
    </source>
</evidence>
<dbReference type="GO" id="GO:0006511">
    <property type="term" value="P:ubiquitin-dependent protein catabolic process"/>
    <property type="evidence" value="ECO:0007669"/>
    <property type="project" value="InterPro"/>
</dbReference>
<keyword evidence="7" id="KW-1185">Reference proteome</keyword>
<dbReference type="InterPro" id="IPR036296">
    <property type="entry name" value="SKP1-like_dim_sf"/>
</dbReference>
<dbReference type="InterPro" id="IPR011333">
    <property type="entry name" value="SKP1/BTB/POZ_sf"/>
</dbReference>
<dbReference type="SMART" id="SM00512">
    <property type="entry name" value="Skp1"/>
    <property type="match status" value="1"/>
</dbReference>
<dbReference type="Gene3D" id="3.30.710.10">
    <property type="entry name" value="Potassium Channel Kv1.1, Chain A"/>
    <property type="match status" value="1"/>
</dbReference>
<reference evidence="6" key="1">
    <citation type="submission" date="2022-04" db="EMBL/GenBank/DDBJ databases">
        <title>A functionally conserved STORR gene fusion in Papaver species that diverged 16.8 million years ago.</title>
        <authorList>
            <person name="Catania T."/>
        </authorList>
    </citation>
    <scope>NUCLEOTIDE SEQUENCE</scope>
    <source>
        <strain evidence="6">S-188037</strain>
    </source>
</reference>
<dbReference type="InterPro" id="IPR001232">
    <property type="entry name" value="SKP1-like"/>
</dbReference>
<comment type="pathway">
    <text evidence="1">Protein modification; protein ubiquitination.</text>
</comment>
<protein>
    <recommendedName>
        <fullName evidence="5">SKP1 component POZ domain-containing protein</fullName>
    </recommendedName>
</protein>
<sequence length="169" mass="18664">MGLNLSKTVTLRSSDGKDFKVKKAVALQSLTLKRMIEDDDCGDGDVIHLPKVTSKILAKVIEYCKKHVETIIPIGEDGKIIGDDGRKNEILLLMWDGDFINVDRATLFELILAANYLNIDGLLDLSLGAVGHTFSGKRVKDIRKKFNSLKIAGFLLNCFVGFAVIILMI</sequence>
<evidence type="ECO:0000256" key="4">
    <source>
        <dbReference type="SAM" id="Phobius"/>
    </source>
</evidence>
<dbReference type="PIRSF" id="PIRSF028729">
    <property type="entry name" value="E3_ubiquit_lig_SCF_Skp"/>
    <property type="match status" value="1"/>
</dbReference>